<feature type="domain" description="Response regulatory" evidence="8">
    <location>
        <begin position="6"/>
        <end position="123"/>
    </location>
</feature>
<keyword evidence="10" id="KW-0489">Methyltransferase</keyword>
<dbReference type="PANTHER" id="PTHR42872">
    <property type="entry name" value="PROTEIN-GLUTAMATE METHYLESTERASE/PROTEIN-GLUTAMINE GLUTAMINASE"/>
    <property type="match status" value="1"/>
</dbReference>
<dbReference type="InterPro" id="IPR011006">
    <property type="entry name" value="CheY-like_superfamily"/>
</dbReference>
<keyword evidence="10" id="KW-0808">Transferase</keyword>
<comment type="subcellular location">
    <subcellularLocation>
        <location evidence="5">Cytoplasm</location>
    </subcellularLocation>
</comment>
<evidence type="ECO:0000256" key="7">
    <source>
        <dbReference type="PROSITE-ProRule" id="PRU00169"/>
    </source>
</evidence>
<evidence type="ECO:0000256" key="1">
    <source>
        <dbReference type="ARBA" id="ARBA00022490"/>
    </source>
</evidence>
<feature type="active site" evidence="5 6">
    <location>
        <position position="203"/>
    </location>
</feature>
<name>A0ABZ0PEH7_9PROT</name>
<keyword evidence="3 5" id="KW-0378">Hydrolase</keyword>
<dbReference type="Proteomes" id="UP001305521">
    <property type="component" value="Chromosome"/>
</dbReference>
<proteinExistence type="inferred from homology"/>
<comment type="similarity">
    <text evidence="5">Belongs to the CheB family.</text>
</comment>
<evidence type="ECO:0000256" key="6">
    <source>
        <dbReference type="PROSITE-ProRule" id="PRU00050"/>
    </source>
</evidence>
<dbReference type="CDD" id="cd16432">
    <property type="entry name" value="CheB_Rec"/>
    <property type="match status" value="1"/>
</dbReference>
<dbReference type="NCBIfam" id="NF001965">
    <property type="entry name" value="PRK00742.1"/>
    <property type="match status" value="1"/>
</dbReference>
<evidence type="ECO:0000259" key="8">
    <source>
        <dbReference type="PROSITE" id="PS50110"/>
    </source>
</evidence>
<dbReference type="GO" id="GO:0008168">
    <property type="term" value="F:methyltransferase activity"/>
    <property type="evidence" value="ECO:0007669"/>
    <property type="project" value="UniProtKB-KW"/>
</dbReference>
<evidence type="ECO:0000256" key="5">
    <source>
        <dbReference type="HAMAP-Rule" id="MF_00099"/>
    </source>
</evidence>
<feature type="active site" evidence="5 6">
    <location>
        <position position="176"/>
    </location>
</feature>
<evidence type="ECO:0000256" key="4">
    <source>
        <dbReference type="ARBA" id="ARBA00048267"/>
    </source>
</evidence>
<keyword evidence="11" id="KW-1185">Reference proteome</keyword>
<dbReference type="PROSITE" id="PS50110">
    <property type="entry name" value="RESPONSE_REGULATORY"/>
    <property type="match status" value="1"/>
</dbReference>
<feature type="active site" evidence="5 6">
    <location>
        <position position="299"/>
    </location>
</feature>
<feature type="modified residue" description="4-aspartylphosphate" evidence="5 7">
    <location>
        <position position="56"/>
    </location>
</feature>
<evidence type="ECO:0000313" key="10">
    <source>
        <dbReference type="EMBL" id="WPB83802.1"/>
    </source>
</evidence>
<dbReference type="Pfam" id="PF00072">
    <property type="entry name" value="Response_reg"/>
    <property type="match status" value="1"/>
</dbReference>
<keyword evidence="2 5" id="KW-0145">Chemotaxis</keyword>
<dbReference type="SUPFAM" id="SSF52738">
    <property type="entry name" value="Methylesterase CheB, C-terminal domain"/>
    <property type="match status" value="1"/>
</dbReference>
<dbReference type="EC" id="3.5.1.44" evidence="5"/>
<comment type="catalytic activity">
    <reaction evidence="5">
        <text>L-glutaminyl-[protein] + H2O = L-glutamyl-[protein] + NH4(+)</text>
        <dbReference type="Rhea" id="RHEA:16441"/>
        <dbReference type="Rhea" id="RHEA-COMP:10207"/>
        <dbReference type="Rhea" id="RHEA-COMP:10208"/>
        <dbReference type="ChEBI" id="CHEBI:15377"/>
        <dbReference type="ChEBI" id="CHEBI:28938"/>
        <dbReference type="ChEBI" id="CHEBI:29973"/>
        <dbReference type="ChEBI" id="CHEBI:30011"/>
        <dbReference type="EC" id="3.5.1.44"/>
    </reaction>
</comment>
<evidence type="ECO:0000256" key="2">
    <source>
        <dbReference type="ARBA" id="ARBA00022500"/>
    </source>
</evidence>
<accession>A0ABZ0PEH7</accession>
<evidence type="ECO:0000313" key="11">
    <source>
        <dbReference type="Proteomes" id="UP001305521"/>
    </source>
</evidence>
<comment type="catalytic activity">
    <reaction evidence="4 5">
        <text>[protein]-L-glutamate 5-O-methyl ester + H2O = L-glutamyl-[protein] + methanol + H(+)</text>
        <dbReference type="Rhea" id="RHEA:23236"/>
        <dbReference type="Rhea" id="RHEA-COMP:10208"/>
        <dbReference type="Rhea" id="RHEA-COMP:10311"/>
        <dbReference type="ChEBI" id="CHEBI:15377"/>
        <dbReference type="ChEBI" id="CHEBI:15378"/>
        <dbReference type="ChEBI" id="CHEBI:17790"/>
        <dbReference type="ChEBI" id="CHEBI:29973"/>
        <dbReference type="ChEBI" id="CHEBI:82795"/>
        <dbReference type="EC" id="3.1.1.61"/>
    </reaction>
</comment>
<dbReference type="RefSeq" id="WP_318647759.1">
    <property type="nucleotide sequence ID" value="NZ_CP137852.1"/>
</dbReference>
<dbReference type="PANTHER" id="PTHR42872:SF6">
    <property type="entry name" value="PROTEIN-GLUTAMATE METHYLESTERASE_PROTEIN-GLUTAMINE GLUTAMINASE"/>
    <property type="match status" value="1"/>
</dbReference>
<dbReference type="GO" id="GO:0008984">
    <property type="term" value="F:protein-glutamate methylesterase activity"/>
    <property type="evidence" value="ECO:0007669"/>
    <property type="project" value="UniProtKB-EC"/>
</dbReference>
<dbReference type="InterPro" id="IPR000673">
    <property type="entry name" value="Sig_transdc_resp-reg_Me-estase"/>
</dbReference>
<keyword evidence="1 5" id="KW-0963">Cytoplasm</keyword>
<dbReference type="InterPro" id="IPR008248">
    <property type="entry name" value="CheB-like"/>
</dbReference>
<dbReference type="GO" id="GO:0032259">
    <property type="term" value="P:methylation"/>
    <property type="evidence" value="ECO:0007669"/>
    <property type="project" value="UniProtKB-KW"/>
</dbReference>
<dbReference type="HAMAP" id="MF_00099">
    <property type="entry name" value="CheB_chemtxs"/>
    <property type="match status" value="1"/>
</dbReference>
<reference evidence="10 11" key="1">
    <citation type="submission" date="2023-11" db="EMBL/GenBank/DDBJ databases">
        <title>Arctic aerobic anoxygenic photoheterotroph Sediminicoccus rosea KRV36 adapts its photosynthesis to long days of polar summer.</title>
        <authorList>
            <person name="Tomasch J."/>
            <person name="Kopejtka K."/>
            <person name="Bily T."/>
            <person name="Gardiner A.T."/>
            <person name="Gardian Z."/>
            <person name="Shivaramu S."/>
            <person name="Koblizek M."/>
            <person name="Engelhardt F."/>
            <person name="Kaftan D."/>
        </authorList>
    </citation>
    <scope>NUCLEOTIDE SEQUENCE [LARGE SCALE GENOMIC DNA]</scope>
    <source>
        <strain evidence="10 11">R-30</strain>
    </source>
</reference>
<comment type="PTM">
    <text evidence="5">Phosphorylated by CheA. Phosphorylation of the N-terminal regulatory domain activates the methylesterase activity.</text>
</comment>
<dbReference type="EMBL" id="CP137852">
    <property type="protein sequence ID" value="WPB83802.1"/>
    <property type="molecule type" value="Genomic_DNA"/>
</dbReference>
<gene>
    <name evidence="5 10" type="primary">cheB</name>
    <name evidence="10" type="ORF">R9Z33_17010</name>
</gene>
<protein>
    <recommendedName>
        <fullName evidence="5">Protein-glutamate methylesterase/protein-glutamine glutaminase</fullName>
        <ecNumber evidence="5">3.1.1.61</ecNumber>
        <ecNumber evidence="5">3.5.1.44</ecNumber>
    </recommendedName>
</protein>
<feature type="domain" description="CheB-type methylesterase" evidence="9">
    <location>
        <begin position="161"/>
        <end position="357"/>
    </location>
</feature>
<keyword evidence="5 7" id="KW-0597">Phosphoprotein</keyword>
<dbReference type="PIRSF" id="PIRSF000876">
    <property type="entry name" value="RR_chemtxs_CheB"/>
    <property type="match status" value="1"/>
</dbReference>
<dbReference type="PROSITE" id="PS50122">
    <property type="entry name" value="CHEB"/>
    <property type="match status" value="1"/>
</dbReference>
<comment type="function">
    <text evidence="5">Involved in chemotaxis. Part of a chemotaxis signal transduction system that modulates chemotaxis in response to various stimuli. Catalyzes the demethylation of specific methylglutamate residues introduced into the chemoreceptors (methyl-accepting chemotaxis proteins or MCP) by CheR. Also mediates the irreversible deamidation of specific glutamine residues to glutamic acid.</text>
</comment>
<dbReference type="Gene3D" id="3.40.50.2300">
    <property type="match status" value="1"/>
</dbReference>
<evidence type="ECO:0000256" key="3">
    <source>
        <dbReference type="ARBA" id="ARBA00022801"/>
    </source>
</evidence>
<sequence length="358" mass="38498">MTPAIRLLVVDDSALMRKHIRQIFEAEGGFTLAFARNGREALEQVRSFEPDVVTLDVNMPELDGISCLERLMEGGAPARVVMVSSLTEEGADVTLRAMELGAVDFVPKPDGTVSLSIDRIRTMLLSKVRAAAYARPRRVVGLRARVSARRRDLECRGVIRPPAGVGVAGVVLVGVSTGGPRTLEEILPTLPPDYPYPVVVAQHMPSSFTGVFARRMDGVCALAVREVDAPMPLAAGSIYIGRGDADVVLERRLGRIVVNSVPADDSLWHPSADRLVMTAMQIMPAPQLTGVLLTGMGHDGAAAMAELRQRGGRTIAESQESAVVFGMPAELIRRGGAEVVLPAERVSTQLQAWARRGR</sequence>
<dbReference type="SUPFAM" id="SSF52172">
    <property type="entry name" value="CheY-like"/>
    <property type="match status" value="1"/>
</dbReference>
<dbReference type="SMART" id="SM00448">
    <property type="entry name" value="REC"/>
    <property type="match status" value="1"/>
</dbReference>
<evidence type="ECO:0000259" key="9">
    <source>
        <dbReference type="PROSITE" id="PS50122"/>
    </source>
</evidence>
<dbReference type="InterPro" id="IPR035909">
    <property type="entry name" value="CheB_C"/>
</dbReference>
<dbReference type="EC" id="3.1.1.61" evidence="5"/>
<comment type="domain">
    <text evidence="5">Contains a C-terminal catalytic domain, and an N-terminal region which modulates catalytic activity.</text>
</comment>
<dbReference type="InterPro" id="IPR001789">
    <property type="entry name" value="Sig_transdc_resp-reg_receiver"/>
</dbReference>
<dbReference type="CDD" id="cd17541">
    <property type="entry name" value="REC_CheB-like"/>
    <property type="match status" value="1"/>
</dbReference>
<dbReference type="Gene3D" id="3.40.50.180">
    <property type="entry name" value="Methylesterase CheB, C-terminal domain"/>
    <property type="match status" value="1"/>
</dbReference>
<dbReference type="Pfam" id="PF01339">
    <property type="entry name" value="CheB_methylest"/>
    <property type="match status" value="1"/>
</dbReference>
<organism evidence="10 11">
    <name type="scientific">Sediminicoccus rosea</name>
    <dbReference type="NCBI Taxonomy" id="1225128"/>
    <lineage>
        <taxon>Bacteria</taxon>
        <taxon>Pseudomonadati</taxon>
        <taxon>Pseudomonadota</taxon>
        <taxon>Alphaproteobacteria</taxon>
        <taxon>Acetobacterales</taxon>
        <taxon>Roseomonadaceae</taxon>
        <taxon>Sediminicoccus</taxon>
    </lineage>
</organism>